<dbReference type="AlphaFoldDB" id="A0A395LJQ8"/>
<feature type="transmembrane region" description="Helical" evidence="4">
    <location>
        <begin position="6"/>
        <end position="24"/>
    </location>
</feature>
<dbReference type="EMBL" id="QRBB01000001">
    <property type="protein sequence ID" value="RDS77213.1"/>
    <property type="molecule type" value="Genomic_DNA"/>
</dbReference>
<comment type="caution">
    <text evidence="6">The sequence shown here is derived from an EMBL/GenBank/DDBJ whole genome shotgun (WGS) entry which is preliminary data.</text>
</comment>
<feature type="domain" description="Phospholipid/glycerol acyltransferase" evidence="5">
    <location>
        <begin position="66"/>
        <end position="180"/>
    </location>
</feature>
<keyword evidence="4" id="KW-0472">Membrane</keyword>
<keyword evidence="2 6" id="KW-0808">Transferase</keyword>
<evidence type="ECO:0000259" key="5">
    <source>
        <dbReference type="SMART" id="SM00563"/>
    </source>
</evidence>
<dbReference type="GO" id="GO:0003841">
    <property type="term" value="F:1-acylglycerol-3-phosphate O-acyltransferase activity"/>
    <property type="evidence" value="ECO:0007669"/>
    <property type="project" value="TreeGrafter"/>
</dbReference>
<dbReference type="Proteomes" id="UP000254101">
    <property type="component" value="Unassembled WGS sequence"/>
</dbReference>
<evidence type="ECO:0000313" key="7">
    <source>
        <dbReference type="Proteomes" id="UP000254101"/>
    </source>
</evidence>
<evidence type="ECO:0000313" key="6">
    <source>
        <dbReference type="EMBL" id="RDS77213.1"/>
    </source>
</evidence>
<evidence type="ECO:0000256" key="1">
    <source>
        <dbReference type="ARBA" id="ARBA00005189"/>
    </source>
</evidence>
<accession>A0A395LJQ8</accession>
<comment type="pathway">
    <text evidence="1">Lipid metabolism.</text>
</comment>
<dbReference type="InterPro" id="IPR002123">
    <property type="entry name" value="Plipid/glycerol_acylTrfase"/>
</dbReference>
<keyword evidence="4" id="KW-0812">Transmembrane</keyword>
<evidence type="ECO:0000256" key="4">
    <source>
        <dbReference type="SAM" id="Phobius"/>
    </source>
</evidence>
<dbReference type="OrthoDB" id="5290997at2"/>
<dbReference type="PANTHER" id="PTHR10434:SF11">
    <property type="entry name" value="1-ACYL-SN-GLYCEROL-3-PHOSPHATE ACYLTRANSFERASE"/>
    <property type="match status" value="1"/>
</dbReference>
<sequence length="223" mass="24797">MNLLRSLLFYLAFYSGTFVLLLIAPFQRRAGMRRVAGAWSGLHRWCVRHILRIRVIHEGAPIDGPALYAMRHESFFEAIDAPCVFGWPVIFAKRELLELPVWGNAAATYGIIPVARDEGAKALRGLMRAARDAKDEGRPFLIFPEGTRTPHGEEAPIVSGFAGLYKLLDLPVVPVAVNSGPLYRGFVKQTGQITYRFGEAIAPGLDRKEVERQVREAINALNA</sequence>
<dbReference type="CDD" id="cd07989">
    <property type="entry name" value="LPLAT_AGPAT-like"/>
    <property type="match status" value="1"/>
</dbReference>
<reference evidence="6 7" key="1">
    <citation type="submission" date="2018-07" db="EMBL/GenBank/DDBJ databases">
        <title>Erythrobacter nanhaiensis sp. nov., a novel member of the genus Erythrobacter isolated from the South China Sea.</title>
        <authorList>
            <person name="Chen X."/>
            <person name="Liu J."/>
        </authorList>
    </citation>
    <scope>NUCLEOTIDE SEQUENCE [LARGE SCALE GENOMIC DNA]</scope>
    <source>
        <strain evidence="6 7">S-5</strain>
    </source>
</reference>
<dbReference type="SUPFAM" id="SSF69593">
    <property type="entry name" value="Glycerol-3-phosphate (1)-acyltransferase"/>
    <property type="match status" value="1"/>
</dbReference>
<keyword evidence="3 6" id="KW-0012">Acyltransferase</keyword>
<dbReference type="PANTHER" id="PTHR10434">
    <property type="entry name" value="1-ACYL-SN-GLYCEROL-3-PHOSPHATE ACYLTRANSFERASE"/>
    <property type="match status" value="1"/>
</dbReference>
<evidence type="ECO:0000256" key="2">
    <source>
        <dbReference type="ARBA" id="ARBA00022679"/>
    </source>
</evidence>
<keyword evidence="7" id="KW-1185">Reference proteome</keyword>
<gene>
    <name evidence="6" type="ORF">DL238_06020</name>
</gene>
<evidence type="ECO:0000256" key="3">
    <source>
        <dbReference type="ARBA" id="ARBA00023315"/>
    </source>
</evidence>
<protein>
    <submittedName>
        <fullName evidence="6">1-acyl-sn-glycerol-3-phosphate acyltransferase</fullName>
    </submittedName>
</protein>
<keyword evidence="4" id="KW-1133">Transmembrane helix</keyword>
<dbReference type="RefSeq" id="WP_115491434.1">
    <property type="nucleotide sequence ID" value="NZ_JACHWW010000001.1"/>
</dbReference>
<dbReference type="Pfam" id="PF01553">
    <property type="entry name" value="Acyltransferase"/>
    <property type="match status" value="1"/>
</dbReference>
<proteinExistence type="predicted"/>
<organism evidence="6 7">
    <name type="scientific">Alteriqipengyuania lutimaris</name>
    <dbReference type="NCBI Taxonomy" id="1538146"/>
    <lineage>
        <taxon>Bacteria</taxon>
        <taxon>Pseudomonadati</taxon>
        <taxon>Pseudomonadota</taxon>
        <taxon>Alphaproteobacteria</taxon>
        <taxon>Sphingomonadales</taxon>
        <taxon>Erythrobacteraceae</taxon>
        <taxon>Alteriqipengyuania</taxon>
    </lineage>
</organism>
<dbReference type="GO" id="GO:0006654">
    <property type="term" value="P:phosphatidic acid biosynthetic process"/>
    <property type="evidence" value="ECO:0007669"/>
    <property type="project" value="TreeGrafter"/>
</dbReference>
<name>A0A395LJQ8_9SPHN</name>
<dbReference type="SMART" id="SM00563">
    <property type="entry name" value="PlsC"/>
    <property type="match status" value="1"/>
</dbReference>